<sequence>MENDRIPKVSKETLRKEIKDDLKFTYAKRSRKSVLIEREDLVSWRRRYLRSIREVRSAHKKIYYLDETWVNGGHTVSKIWQDTTVTSHRQVFVDGLSTGLRGPTGKGQGLIVAHIGSDSGFLDDSALVFVSKKTGDYHEDLDAQHFEKWFESLLARVHPNSVIVMDNAAYHSRLVEQLPTMATKKAHMQSWLGQKGIPFSQDMVKAELMSVIKQHRNKYRQHVVDTMARAKGITVLNLLLTIAS</sequence>
<name>A0ABM5K559_DIAVI</name>
<reference evidence="1" key="1">
    <citation type="submission" date="2025-05" db="UniProtKB">
        <authorList>
            <consortium name="EnsemblMetazoa"/>
        </authorList>
    </citation>
    <scope>IDENTIFICATION</scope>
</reference>
<organism evidence="1 2">
    <name type="scientific">Diabrotica virgifera virgifera</name>
    <name type="common">western corn rootworm</name>
    <dbReference type="NCBI Taxonomy" id="50390"/>
    <lineage>
        <taxon>Eukaryota</taxon>
        <taxon>Metazoa</taxon>
        <taxon>Ecdysozoa</taxon>
        <taxon>Arthropoda</taxon>
        <taxon>Hexapoda</taxon>
        <taxon>Insecta</taxon>
        <taxon>Pterygota</taxon>
        <taxon>Neoptera</taxon>
        <taxon>Endopterygota</taxon>
        <taxon>Coleoptera</taxon>
        <taxon>Polyphaga</taxon>
        <taxon>Cucujiformia</taxon>
        <taxon>Chrysomeloidea</taxon>
        <taxon>Chrysomelidae</taxon>
        <taxon>Galerucinae</taxon>
        <taxon>Diabroticina</taxon>
        <taxon>Diabroticites</taxon>
        <taxon>Diabrotica</taxon>
    </lineage>
</organism>
<dbReference type="InterPro" id="IPR036397">
    <property type="entry name" value="RNaseH_sf"/>
</dbReference>
<dbReference type="GeneID" id="126883705"/>
<evidence type="ECO:0000313" key="1">
    <source>
        <dbReference type="EnsemblMetazoa" id="XP_050505322.1"/>
    </source>
</evidence>
<dbReference type="PANTHER" id="PTHR33939">
    <property type="entry name" value="PROTEIN CBG22215"/>
    <property type="match status" value="1"/>
</dbReference>
<accession>A0ABM5K559</accession>
<protein>
    <recommendedName>
        <fullName evidence="3">Tc1-like transposase DDE domain-containing protein</fullName>
    </recommendedName>
</protein>
<dbReference type="Gene3D" id="3.30.420.10">
    <property type="entry name" value="Ribonuclease H-like superfamily/Ribonuclease H"/>
    <property type="match status" value="1"/>
</dbReference>
<dbReference type="Proteomes" id="UP001652700">
    <property type="component" value="Unplaced"/>
</dbReference>
<dbReference type="EnsemblMetazoa" id="XM_050649365.1">
    <property type="protein sequence ID" value="XP_050505322.1"/>
    <property type="gene ID" value="LOC126883705"/>
</dbReference>
<proteinExistence type="predicted"/>
<evidence type="ECO:0000313" key="2">
    <source>
        <dbReference type="Proteomes" id="UP001652700"/>
    </source>
</evidence>
<evidence type="ECO:0008006" key="3">
    <source>
        <dbReference type="Google" id="ProtNLM"/>
    </source>
</evidence>
<dbReference type="RefSeq" id="XP_050505322.1">
    <property type="nucleotide sequence ID" value="XM_050649365.1"/>
</dbReference>
<dbReference type="PANTHER" id="PTHR33939:SF1">
    <property type="entry name" value="DUF4371 DOMAIN-CONTAINING PROTEIN"/>
    <property type="match status" value="1"/>
</dbReference>
<keyword evidence="2" id="KW-1185">Reference proteome</keyword>